<organism evidence="4 5">
    <name type="scientific">Allotamlana fucoidanivorans</name>
    <dbReference type="NCBI Taxonomy" id="2583814"/>
    <lineage>
        <taxon>Bacteria</taxon>
        <taxon>Pseudomonadati</taxon>
        <taxon>Bacteroidota</taxon>
        <taxon>Flavobacteriia</taxon>
        <taxon>Flavobacteriales</taxon>
        <taxon>Flavobacteriaceae</taxon>
        <taxon>Allotamlana</taxon>
    </lineage>
</organism>
<dbReference type="InterPro" id="IPR032508">
    <property type="entry name" value="FecR_C"/>
</dbReference>
<evidence type="ECO:0000259" key="2">
    <source>
        <dbReference type="Pfam" id="PF04773"/>
    </source>
</evidence>
<protein>
    <submittedName>
        <fullName evidence="4">FecR family protein</fullName>
    </submittedName>
</protein>
<keyword evidence="1" id="KW-0812">Transmembrane</keyword>
<dbReference type="PANTHER" id="PTHR30273">
    <property type="entry name" value="PERIPLASMIC SIGNAL SENSOR AND SIGMA FACTOR ACTIVATOR FECR-RELATED"/>
    <property type="match status" value="1"/>
</dbReference>
<evidence type="ECO:0000313" key="4">
    <source>
        <dbReference type="EMBL" id="TNJ46957.1"/>
    </source>
</evidence>
<accession>A0A5C4SSK3</accession>
<dbReference type="Gene3D" id="3.55.50.30">
    <property type="match status" value="1"/>
</dbReference>
<name>A0A5C4SSK3_9FLAO</name>
<proteinExistence type="predicted"/>
<dbReference type="Gene3D" id="2.60.120.1440">
    <property type="match status" value="1"/>
</dbReference>
<evidence type="ECO:0000259" key="3">
    <source>
        <dbReference type="Pfam" id="PF16344"/>
    </source>
</evidence>
<dbReference type="GO" id="GO:0016989">
    <property type="term" value="F:sigma factor antagonist activity"/>
    <property type="evidence" value="ECO:0007669"/>
    <property type="project" value="TreeGrafter"/>
</dbReference>
<dbReference type="PANTHER" id="PTHR30273:SF2">
    <property type="entry name" value="PROTEIN FECR"/>
    <property type="match status" value="1"/>
</dbReference>
<dbReference type="AlphaFoldDB" id="A0A5C4SSK3"/>
<feature type="transmembrane region" description="Helical" evidence="1">
    <location>
        <begin position="82"/>
        <end position="100"/>
    </location>
</feature>
<dbReference type="RefSeq" id="WP_139694419.1">
    <property type="nucleotide sequence ID" value="NZ_CP074074.1"/>
</dbReference>
<keyword evidence="5" id="KW-1185">Reference proteome</keyword>
<reference evidence="4 5" key="1">
    <citation type="submission" date="2019-05" db="EMBL/GenBank/DDBJ databases">
        <title>Tamlana fucoidanivorans sp. nov., isolated from the surface of algae collected from Fujian province in China.</title>
        <authorList>
            <person name="Li J."/>
        </authorList>
    </citation>
    <scope>NUCLEOTIDE SEQUENCE [LARGE SCALE GENOMIC DNA]</scope>
    <source>
        <strain evidence="4 5">CW2-9</strain>
    </source>
</reference>
<feature type="domain" description="Protein FecR C-terminal" evidence="3">
    <location>
        <begin position="319"/>
        <end position="388"/>
    </location>
</feature>
<keyword evidence="1" id="KW-1133">Transmembrane helix</keyword>
<gene>
    <name evidence="4" type="ORF">FGF67_00050</name>
</gene>
<dbReference type="InterPro" id="IPR012373">
    <property type="entry name" value="Ferrdict_sens_TM"/>
</dbReference>
<dbReference type="Pfam" id="PF16344">
    <property type="entry name" value="FecR_C"/>
    <property type="match status" value="1"/>
</dbReference>
<evidence type="ECO:0000256" key="1">
    <source>
        <dbReference type="SAM" id="Phobius"/>
    </source>
</evidence>
<dbReference type="Proteomes" id="UP000308713">
    <property type="component" value="Unassembled WGS sequence"/>
</dbReference>
<feature type="domain" description="FecR protein" evidence="2">
    <location>
        <begin position="178"/>
        <end position="273"/>
    </location>
</feature>
<keyword evidence="1" id="KW-0472">Membrane</keyword>
<dbReference type="InterPro" id="IPR006860">
    <property type="entry name" value="FecR"/>
</dbReference>
<dbReference type="Pfam" id="PF04773">
    <property type="entry name" value="FecR"/>
    <property type="match status" value="1"/>
</dbReference>
<dbReference type="OrthoDB" id="649666at2"/>
<dbReference type="EMBL" id="VDCS01000001">
    <property type="protein sequence ID" value="TNJ46957.1"/>
    <property type="molecule type" value="Genomic_DNA"/>
</dbReference>
<comment type="caution">
    <text evidence="4">The sequence shown here is derived from an EMBL/GenBank/DDBJ whole genome shotgun (WGS) entry which is preliminary data.</text>
</comment>
<sequence>MTKSTIEILIAKYCARELNASEAHQLQQWIEESKSNRNIFKEYLHINQTVEQSKKINLIEKELLWRKIRAKTTKRKLSNPRWQFAAAAILLLLIGLPVIINNSSLFNSPANNNDRIRNSIEIGTDKAKLTLEDGTEVVLNKGESLNGINFASTGEELTYKKDAENSSSKTEFNYLTIPRGGQFVLNLSDGTKVWLNSESQLKYPTSFANNAPRQVELLYGEAYFDVSPSSDNNGLSFKVLNPLQSIEVIGTEFNVRAYKDENEVYTTLVEGKVLVENENHKAILNPNDQSIIHLDSNEKAINVIEVDINSEIAWMKGFFSFKHKSLKDISKTLMRWYDVAITFENKDLETVKFKGNLSKYQDIEEILRLIKSTNYINDYIIKENSIIIK</sequence>
<evidence type="ECO:0000313" key="5">
    <source>
        <dbReference type="Proteomes" id="UP000308713"/>
    </source>
</evidence>